<evidence type="ECO:0000313" key="20">
    <source>
        <dbReference type="Proteomes" id="UP001595681"/>
    </source>
</evidence>
<dbReference type="SMART" id="SM00965">
    <property type="entry name" value="STN"/>
    <property type="match status" value="1"/>
</dbReference>
<evidence type="ECO:0000313" key="19">
    <source>
        <dbReference type="EMBL" id="MFC3443413.1"/>
    </source>
</evidence>
<evidence type="ECO:0000256" key="15">
    <source>
        <dbReference type="RuleBase" id="RU003357"/>
    </source>
</evidence>
<reference evidence="20" key="1">
    <citation type="journal article" date="2019" name="Int. J. Syst. Evol. Microbiol.">
        <title>The Global Catalogue of Microorganisms (GCM) 10K type strain sequencing project: providing services to taxonomists for standard genome sequencing and annotation.</title>
        <authorList>
            <consortium name="The Broad Institute Genomics Platform"/>
            <consortium name="The Broad Institute Genome Sequencing Center for Infectious Disease"/>
            <person name="Wu L."/>
            <person name="Ma J."/>
        </authorList>
    </citation>
    <scope>NUCLEOTIDE SEQUENCE [LARGE SCALE GENOMIC DNA]</scope>
    <source>
        <strain evidence="20">CCM 7491</strain>
    </source>
</reference>
<dbReference type="Gene3D" id="3.55.50.30">
    <property type="match status" value="1"/>
</dbReference>
<dbReference type="InterPro" id="IPR011662">
    <property type="entry name" value="Secretin/TonB_short_N"/>
</dbReference>
<evidence type="ECO:0000259" key="18">
    <source>
        <dbReference type="SMART" id="SM00965"/>
    </source>
</evidence>
<comment type="similarity">
    <text evidence="2 13 15">Belongs to the TonB-dependent receptor family.</text>
</comment>
<dbReference type="InterPro" id="IPR000531">
    <property type="entry name" value="Beta-barrel_TonB"/>
</dbReference>
<dbReference type="InterPro" id="IPR012910">
    <property type="entry name" value="Plug_dom"/>
</dbReference>
<protein>
    <submittedName>
        <fullName evidence="19">TonB-dependent receptor</fullName>
    </submittedName>
</protein>
<feature type="signal peptide" evidence="17">
    <location>
        <begin position="1"/>
        <end position="23"/>
    </location>
</feature>
<dbReference type="Proteomes" id="UP001595681">
    <property type="component" value="Unassembled WGS sequence"/>
</dbReference>
<keyword evidence="5" id="KW-0410">Iron transport</keyword>
<dbReference type="InterPro" id="IPR010949">
    <property type="entry name" value="TonB_Hb/transfer/lactofer_rcpt"/>
</dbReference>
<organism evidence="19 20">
    <name type="scientific">Sphingobium rhizovicinum</name>
    <dbReference type="NCBI Taxonomy" id="432308"/>
    <lineage>
        <taxon>Bacteria</taxon>
        <taxon>Pseudomonadati</taxon>
        <taxon>Pseudomonadota</taxon>
        <taxon>Alphaproteobacteria</taxon>
        <taxon>Sphingomonadales</taxon>
        <taxon>Sphingomonadaceae</taxon>
        <taxon>Sphingobium</taxon>
    </lineage>
</organism>
<keyword evidence="5" id="KW-0406">Ion transport</keyword>
<dbReference type="Pfam" id="PF07660">
    <property type="entry name" value="STN"/>
    <property type="match status" value="1"/>
</dbReference>
<keyword evidence="3 13" id="KW-0813">Transport</keyword>
<evidence type="ECO:0000256" key="9">
    <source>
        <dbReference type="ARBA" id="ARBA00023077"/>
    </source>
</evidence>
<dbReference type="NCBIfam" id="TIGR01786">
    <property type="entry name" value="TonB-hemlactrns"/>
    <property type="match status" value="1"/>
</dbReference>
<keyword evidence="20" id="KW-1185">Reference proteome</keyword>
<keyword evidence="12 13" id="KW-0998">Cell outer membrane</keyword>
<proteinExistence type="inferred from homology"/>
<feature type="compositionally biased region" description="Polar residues" evidence="16">
    <location>
        <begin position="324"/>
        <end position="338"/>
    </location>
</feature>
<dbReference type="CDD" id="cd01347">
    <property type="entry name" value="ligand_gated_channel"/>
    <property type="match status" value="1"/>
</dbReference>
<evidence type="ECO:0000256" key="12">
    <source>
        <dbReference type="ARBA" id="ARBA00023237"/>
    </source>
</evidence>
<evidence type="ECO:0000256" key="10">
    <source>
        <dbReference type="ARBA" id="ARBA00023136"/>
    </source>
</evidence>
<evidence type="ECO:0000256" key="17">
    <source>
        <dbReference type="SAM" id="SignalP"/>
    </source>
</evidence>
<feature type="chain" id="PRO_5045612875" evidence="17">
    <location>
        <begin position="24"/>
        <end position="830"/>
    </location>
</feature>
<evidence type="ECO:0000256" key="6">
    <source>
        <dbReference type="ARBA" id="ARBA00022692"/>
    </source>
</evidence>
<evidence type="ECO:0000256" key="5">
    <source>
        <dbReference type="ARBA" id="ARBA00022496"/>
    </source>
</evidence>
<dbReference type="PROSITE" id="PS01156">
    <property type="entry name" value="TONB_DEPENDENT_REC_2"/>
    <property type="match status" value="1"/>
</dbReference>
<feature type="short sequence motif" description="TonB C-terminal box" evidence="14">
    <location>
        <begin position="813"/>
        <end position="830"/>
    </location>
</feature>
<keyword evidence="7 17" id="KW-0732">Signal</keyword>
<evidence type="ECO:0000256" key="1">
    <source>
        <dbReference type="ARBA" id="ARBA00004571"/>
    </source>
</evidence>
<dbReference type="EMBL" id="JBHRVU010000005">
    <property type="protein sequence ID" value="MFC3443413.1"/>
    <property type="molecule type" value="Genomic_DNA"/>
</dbReference>
<dbReference type="SUPFAM" id="SSF56935">
    <property type="entry name" value="Porins"/>
    <property type="match status" value="1"/>
</dbReference>
<dbReference type="NCBIfam" id="TIGR01785">
    <property type="entry name" value="TonB-hemin"/>
    <property type="match status" value="1"/>
</dbReference>
<name>A0ABV7NKY4_9SPHN</name>
<dbReference type="Pfam" id="PF07715">
    <property type="entry name" value="Plug"/>
    <property type="match status" value="1"/>
</dbReference>
<comment type="caution">
    <text evidence="19">The sequence shown here is derived from an EMBL/GenBank/DDBJ whole genome shotgun (WGS) entry which is preliminary data.</text>
</comment>
<keyword evidence="8" id="KW-0408">Iron</keyword>
<comment type="subcellular location">
    <subcellularLocation>
        <location evidence="1 13">Cell outer membrane</location>
        <topology evidence="1 13">Multi-pass membrane protein</topology>
    </subcellularLocation>
</comment>
<dbReference type="RefSeq" id="WP_380798151.1">
    <property type="nucleotide sequence ID" value="NZ_JBHRVU010000005.1"/>
</dbReference>
<feature type="region of interest" description="Disordered" evidence="16">
    <location>
        <begin position="317"/>
        <end position="338"/>
    </location>
</feature>
<dbReference type="InterPro" id="IPR039426">
    <property type="entry name" value="TonB-dep_rcpt-like"/>
</dbReference>
<keyword evidence="6 13" id="KW-0812">Transmembrane</keyword>
<feature type="region of interest" description="Disordered" evidence="16">
    <location>
        <begin position="99"/>
        <end position="129"/>
    </location>
</feature>
<evidence type="ECO:0000256" key="4">
    <source>
        <dbReference type="ARBA" id="ARBA00022452"/>
    </source>
</evidence>
<evidence type="ECO:0000256" key="14">
    <source>
        <dbReference type="PROSITE-ProRule" id="PRU10144"/>
    </source>
</evidence>
<evidence type="ECO:0000256" key="11">
    <source>
        <dbReference type="ARBA" id="ARBA00023170"/>
    </source>
</evidence>
<evidence type="ECO:0000256" key="3">
    <source>
        <dbReference type="ARBA" id="ARBA00022448"/>
    </source>
</evidence>
<dbReference type="InterPro" id="IPR037066">
    <property type="entry name" value="Plug_dom_sf"/>
</dbReference>
<dbReference type="InterPro" id="IPR011276">
    <property type="entry name" value="TonB_haem/Hb_rcpt"/>
</dbReference>
<dbReference type="InterPro" id="IPR036942">
    <property type="entry name" value="Beta-barrel_TonB_sf"/>
</dbReference>
<gene>
    <name evidence="19" type="ORF">ACFOKF_19855</name>
</gene>
<dbReference type="Gene3D" id="2.40.170.20">
    <property type="entry name" value="TonB-dependent receptor, beta-barrel domain"/>
    <property type="match status" value="1"/>
</dbReference>
<evidence type="ECO:0000256" key="8">
    <source>
        <dbReference type="ARBA" id="ARBA00023004"/>
    </source>
</evidence>
<evidence type="ECO:0000256" key="7">
    <source>
        <dbReference type="ARBA" id="ARBA00022729"/>
    </source>
</evidence>
<dbReference type="Gene3D" id="2.170.130.10">
    <property type="entry name" value="TonB-dependent receptor, plug domain"/>
    <property type="match status" value="1"/>
</dbReference>
<dbReference type="InterPro" id="IPR010917">
    <property type="entry name" value="TonB_rcpt_CS"/>
</dbReference>
<keyword evidence="10 13" id="KW-0472">Membrane</keyword>
<dbReference type="PANTHER" id="PTHR30069">
    <property type="entry name" value="TONB-DEPENDENT OUTER MEMBRANE RECEPTOR"/>
    <property type="match status" value="1"/>
</dbReference>
<evidence type="ECO:0000256" key="16">
    <source>
        <dbReference type="SAM" id="MobiDB-lite"/>
    </source>
</evidence>
<keyword evidence="11 19" id="KW-0675">Receptor</keyword>
<feature type="domain" description="Secretin/TonB short N-terminal" evidence="18">
    <location>
        <begin position="52"/>
        <end position="103"/>
    </location>
</feature>
<evidence type="ECO:0000256" key="13">
    <source>
        <dbReference type="PROSITE-ProRule" id="PRU01360"/>
    </source>
</evidence>
<dbReference type="PROSITE" id="PS52016">
    <property type="entry name" value="TONB_DEPENDENT_REC_3"/>
    <property type="match status" value="1"/>
</dbReference>
<evidence type="ECO:0000256" key="2">
    <source>
        <dbReference type="ARBA" id="ARBA00009810"/>
    </source>
</evidence>
<sequence>MRALLMASSAGLSIAAVATPAFAQAAPAARSFQVGAQPLLSAMLQFTEQSGIQVGYSASIGAGIQSPGVSGKLAPTQALSRLLSGTGLTYRFTGPNTVTLEQGGNSGGADAQGAGAAAATGQGGGETASRPVALGSVRVEADAIEVPTNLDRNAAGKSPLLTTSTGAETLRGRMVDSITDYARRVDAGVNFNSNNFSINIRGLDSNRVLTTLDGIRLPWLSDGARGVQGGVASFDFNSLSVIDVVKSSDASYFGQGALGGVFAARTLDPEDLLVDGKTQAALGKATYDSASDSIYLNQAAAFRTGNTMVLIQGGYQNGHETENQGKTQGSGSTRTAQNPADYDQENLLVKVHHYLGGGHRIGLTGEIFKRSYDENTLTSVTSTYSSYGTLEQNKRKRVAGTYDYTSEGDGFIREAHLVGYWQRLNLRTYTQATRTTAPVGQYDRDSDLQDESYGLNGSIVAAATTGALEHAISLGGEVYATKTSQYAAGVDNCTPTMFSCSFFHVNQSDMPDVDGTDIGLFVQDRISFGAFHLTPGLRFDSYRRTPQETATYTINAAYEGLPDKSRDSKFSPKLMAEWDVLPNLTLYGQWSQAFRAPSATELYLTYGGPSSYVSIGNPDLKPETSNGYEVGLKFGDKDNGAKIAVYDNYYRNFIDSITTTAAAVGLTGSYPFGVFRYVNRAHVRIYGAEASAQWSLTPNWRMWGSVHYAHGKDTDEDTYLNSVPPLRGILGVGYHQERFGADLSATVAAKRNKVENSSSSLNKTPGYGIVDFTGWVKPGLFEGLRLQGGVYNILDKTYYNALDIPDSGSISQLYYSQPGRTYKASVILSF</sequence>
<keyword evidence="9 15" id="KW-0798">TonB box</keyword>
<feature type="compositionally biased region" description="Low complexity" evidence="16">
    <location>
        <begin position="108"/>
        <end position="120"/>
    </location>
</feature>
<dbReference type="PANTHER" id="PTHR30069:SF29">
    <property type="entry name" value="HEMOGLOBIN AND HEMOGLOBIN-HAPTOGLOBIN-BINDING PROTEIN 1-RELATED"/>
    <property type="match status" value="1"/>
</dbReference>
<keyword evidence="4 13" id="KW-1134">Transmembrane beta strand</keyword>
<dbReference type="Pfam" id="PF00593">
    <property type="entry name" value="TonB_dep_Rec_b-barrel"/>
    <property type="match status" value="1"/>
</dbReference>
<accession>A0ABV7NKY4</accession>